<keyword evidence="5" id="KW-0999">Mitochondrion inner membrane</keyword>
<comment type="subcellular location">
    <subcellularLocation>
        <location evidence="1 12">Mitochondrion inner membrane</location>
        <topology evidence="1 12">Single-pass membrane protein</topology>
    </subcellularLocation>
</comment>
<feature type="compositionally biased region" description="Basic and acidic residues" evidence="13">
    <location>
        <begin position="39"/>
        <end position="48"/>
    </location>
</feature>
<comment type="function">
    <text evidence="12">Essential component of the TIM23 complex, a complex that mediates the translocation of transit peptide-containing proteins across the mitochondrial inner membrane.</text>
</comment>
<keyword evidence="9 12" id="KW-0811">Translocation</keyword>
<dbReference type="GO" id="GO:0015031">
    <property type="term" value="P:protein transport"/>
    <property type="evidence" value="ECO:0007669"/>
    <property type="project" value="UniProtKB-KW"/>
</dbReference>
<evidence type="ECO:0000256" key="13">
    <source>
        <dbReference type="SAM" id="MobiDB-lite"/>
    </source>
</evidence>
<dbReference type="Pfam" id="PF03031">
    <property type="entry name" value="NIF"/>
    <property type="match status" value="1"/>
</dbReference>
<dbReference type="OrthoDB" id="287041at2759"/>
<evidence type="ECO:0000256" key="11">
    <source>
        <dbReference type="ARBA" id="ARBA00023136"/>
    </source>
</evidence>
<proteinExistence type="inferred from homology"/>
<organism evidence="15 16">
    <name type="scientific">Chlorella sorokiniana</name>
    <name type="common">Freshwater green alga</name>
    <dbReference type="NCBI Taxonomy" id="3076"/>
    <lineage>
        <taxon>Eukaryota</taxon>
        <taxon>Viridiplantae</taxon>
        <taxon>Chlorophyta</taxon>
        <taxon>core chlorophytes</taxon>
        <taxon>Trebouxiophyceae</taxon>
        <taxon>Chlorellales</taxon>
        <taxon>Chlorellaceae</taxon>
        <taxon>Chlorella clade</taxon>
        <taxon>Chlorella</taxon>
    </lineage>
</organism>
<evidence type="ECO:0000256" key="4">
    <source>
        <dbReference type="ARBA" id="ARBA00022692"/>
    </source>
</evidence>
<keyword evidence="3 12" id="KW-0813">Transport</keyword>
<keyword evidence="10 12" id="KW-0496">Mitochondrion</keyword>
<dbReference type="GO" id="GO:0005744">
    <property type="term" value="C:TIM23 mitochondrial import inner membrane translocase complex"/>
    <property type="evidence" value="ECO:0007669"/>
    <property type="project" value="UniProtKB-UniRule"/>
</dbReference>
<evidence type="ECO:0000313" key="16">
    <source>
        <dbReference type="Proteomes" id="UP000239899"/>
    </source>
</evidence>
<keyword evidence="8" id="KW-1133">Transmembrane helix</keyword>
<evidence type="ECO:0000256" key="7">
    <source>
        <dbReference type="ARBA" id="ARBA00022946"/>
    </source>
</evidence>
<reference evidence="15 16" key="1">
    <citation type="journal article" date="2018" name="Plant J.">
        <title>Genome sequences of Chlorella sorokiniana UTEX 1602 and Micractinium conductrix SAG 241.80: implications to maltose excretion by a green alga.</title>
        <authorList>
            <person name="Arriola M.B."/>
            <person name="Velmurugan N."/>
            <person name="Zhang Y."/>
            <person name="Plunkett M.H."/>
            <person name="Hondzo H."/>
            <person name="Barney B.M."/>
        </authorList>
    </citation>
    <scope>NUCLEOTIDE SEQUENCE [LARGE SCALE GENOMIC DNA]</scope>
    <source>
        <strain evidence="16">UTEX 1602</strain>
    </source>
</reference>
<keyword evidence="16" id="KW-1185">Reference proteome</keyword>
<comment type="similarity">
    <text evidence="2 12">Belongs to the TIM50 family.</text>
</comment>
<evidence type="ECO:0000256" key="12">
    <source>
        <dbReference type="RuleBase" id="RU365079"/>
    </source>
</evidence>
<evidence type="ECO:0000256" key="2">
    <source>
        <dbReference type="ARBA" id="ARBA00006344"/>
    </source>
</evidence>
<dbReference type="CDD" id="cd07521">
    <property type="entry name" value="HAD_FCP1-like"/>
    <property type="match status" value="1"/>
</dbReference>
<sequence length="382" mass="43018">MLRQAAAGWRALRSAAAKEGSRAQRAFSDASASGKTPRSRLEALTEESETAHKLFDNARMPPEAAEGAAAGHHTGASSTAEAAAAAAEAAAMDAGPVGRLFSALGNTLFFGGVAAASFFGYYTYRYDVDQVDRMIVETESKPENAFPGSSMWVPVMKWYAEQRRNLEGEMKKYADPPNDRLLPDLPPHARHIKTLVLDLDDVLVHSDWTRGRGWRTFKRPGVDDFIHTMSQYYELVLYTSQLPTYADPILDRLDPQRTIQYRLYRDSTQYKDGKHVRDLSKLNRDMRQVLFVTADPDAYALQPENAIKLKKEWKDGDTMLLDLMPFLEAIVRTHVPDVRDVVKSYDGQDIPTAYRERMKRVQEQQAARQQQQKGFLGGIAKR</sequence>
<comment type="caution">
    <text evidence="15">The sequence shown here is derived from an EMBL/GenBank/DDBJ whole genome shotgun (WGS) entry which is preliminary data.</text>
</comment>
<dbReference type="InterPro" id="IPR023214">
    <property type="entry name" value="HAD_sf"/>
</dbReference>
<feature type="domain" description="FCP1 homology" evidence="14">
    <location>
        <begin position="188"/>
        <end position="330"/>
    </location>
</feature>
<comment type="subunit">
    <text evidence="12">Component of the TIM23 complex.</text>
</comment>
<gene>
    <name evidence="15" type="ORF">C2E21_1359</name>
</gene>
<evidence type="ECO:0000256" key="3">
    <source>
        <dbReference type="ARBA" id="ARBA00022448"/>
    </source>
</evidence>
<evidence type="ECO:0000256" key="6">
    <source>
        <dbReference type="ARBA" id="ARBA00022927"/>
    </source>
</evidence>
<accession>A0A2P6U029</accession>
<dbReference type="STRING" id="3076.A0A2P6U029"/>
<evidence type="ECO:0000256" key="9">
    <source>
        <dbReference type="ARBA" id="ARBA00023010"/>
    </source>
</evidence>
<dbReference type="InterPro" id="IPR036412">
    <property type="entry name" value="HAD-like_sf"/>
</dbReference>
<keyword evidence="6 12" id="KW-0653">Protein transport</keyword>
<keyword evidence="7 12" id="KW-0809">Transit peptide</keyword>
<evidence type="ECO:0000259" key="14">
    <source>
        <dbReference type="PROSITE" id="PS50969"/>
    </source>
</evidence>
<dbReference type="EMBL" id="LHPG02000003">
    <property type="protein sequence ID" value="PRW59669.1"/>
    <property type="molecule type" value="Genomic_DNA"/>
</dbReference>
<dbReference type="Proteomes" id="UP000239899">
    <property type="component" value="Unassembled WGS sequence"/>
</dbReference>
<dbReference type="SUPFAM" id="SSF56784">
    <property type="entry name" value="HAD-like"/>
    <property type="match status" value="1"/>
</dbReference>
<keyword evidence="11" id="KW-0472">Membrane</keyword>
<dbReference type="AlphaFoldDB" id="A0A2P6U029"/>
<feature type="region of interest" description="Disordered" evidence="13">
    <location>
        <begin position="23"/>
        <end position="48"/>
    </location>
</feature>
<evidence type="ECO:0000256" key="5">
    <source>
        <dbReference type="ARBA" id="ARBA00022792"/>
    </source>
</evidence>
<evidence type="ECO:0000256" key="1">
    <source>
        <dbReference type="ARBA" id="ARBA00004434"/>
    </source>
</evidence>
<dbReference type="PANTHER" id="PTHR12210">
    <property type="entry name" value="DULLARD PROTEIN PHOSPHATASE"/>
    <property type="match status" value="1"/>
</dbReference>
<evidence type="ECO:0000256" key="10">
    <source>
        <dbReference type="ARBA" id="ARBA00023128"/>
    </source>
</evidence>
<protein>
    <recommendedName>
        <fullName evidence="12">Mitochondrial import inner membrane translocase subunit TIM50</fullName>
    </recommendedName>
</protein>
<evidence type="ECO:0000313" key="15">
    <source>
        <dbReference type="EMBL" id="PRW59669.1"/>
    </source>
</evidence>
<evidence type="ECO:0000256" key="8">
    <source>
        <dbReference type="ARBA" id="ARBA00022989"/>
    </source>
</evidence>
<name>A0A2P6U029_CHLSO</name>
<dbReference type="FunFam" id="3.40.50.1000:FF:000019">
    <property type="entry name" value="Mitochondrial import inner membrane translocase subunit TIM50"/>
    <property type="match status" value="1"/>
</dbReference>
<keyword evidence="4" id="KW-0812">Transmembrane</keyword>
<dbReference type="InterPro" id="IPR050365">
    <property type="entry name" value="TIM50"/>
</dbReference>
<dbReference type="SMART" id="SM00577">
    <property type="entry name" value="CPDc"/>
    <property type="match status" value="1"/>
</dbReference>
<dbReference type="PROSITE" id="PS50969">
    <property type="entry name" value="FCP1"/>
    <property type="match status" value="1"/>
</dbReference>
<dbReference type="Gene3D" id="3.40.50.1000">
    <property type="entry name" value="HAD superfamily/HAD-like"/>
    <property type="match status" value="1"/>
</dbReference>
<dbReference type="InterPro" id="IPR004274">
    <property type="entry name" value="FCP1_dom"/>
</dbReference>